<name>A0A7U9PY00_9ACTN</name>
<keyword evidence="2" id="KW-1133">Transmembrane helix</keyword>
<proteinExistence type="predicted"/>
<reference evidence="4 5" key="1">
    <citation type="submission" date="2018-11" db="EMBL/GenBank/DDBJ databases">
        <title>Whole genome sequence of Streptomyces chrestomyceticus NBRC 13444(T).</title>
        <authorList>
            <person name="Komaki H."/>
            <person name="Tamura T."/>
        </authorList>
    </citation>
    <scope>NUCLEOTIDE SEQUENCE [LARGE SCALE GENOMIC DNA]</scope>
    <source>
        <strain evidence="4 5">NBRC 13444</strain>
    </source>
</reference>
<dbReference type="OrthoDB" id="3209305at2"/>
<evidence type="ECO:0000256" key="1">
    <source>
        <dbReference type="SAM" id="MobiDB-lite"/>
    </source>
</evidence>
<dbReference type="RefSeq" id="WP_031013041.1">
    <property type="nucleotide sequence ID" value="NZ_BHZC01000001.1"/>
</dbReference>
<dbReference type="AlphaFoldDB" id="A0A7U9PY00"/>
<feature type="domain" description="DUF8175" evidence="3">
    <location>
        <begin position="100"/>
        <end position="251"/>
    </location>
</feature>
<feature type="compositionally biased region" description="Gly residues" evidence="1">
    <location>
        <begin position="1"/>
        <end position="19"/>
    </location>
</feature>
<organism evidence="4 5">
    <name type="scientific">Streptomyces chrestomyceticus JCM 4735</name>
    <dbReference type="NCBI Taxonomy" id="1306181"/>
    <lineage>
        <taxon>Bacteria</taxon>
        <taxon>Bacillati</taxon>
        <taxon>Actinomycetota</taxon>
        <taxon>Actinomycetes</taxon>
        <taxon>Kitasatosporales</taxon>
        <taxon>Streptomycetaceae</taxon>
        <taxon>Streptomyces</taxon>
    </lineage>
</organism>
<dbReference type="EMBL" id="BHZC01000001">
    <property type="protein sequence ID" value="GCD35843.1"/>
    <property type="molecule type" value="Genomic_DNA"/>
</dbReference>
<sequence>MSLSDGGGYGGGEPGGPDTGGQTRTRLPDGGGDPYGGGRRTRTGSSSRNLITIVGVVVLLIAAIAFANRGGDGQSAGDGGAKEADARSTAPTGTKPVEGKNGGIASGFAKTEQGAQSAAANYAVALNSDGMYAKDRRRTIVTTVYAPDVAAARESALDQAYGNPKFLGRIGLKPDGRAPDGSTFVSRANPVGTKVEKFSGTAAKVSVWYSALFGIAGADSKNPVAEGWYTNTFDLKWIDGDWKITDFTQKDGPAPVGRDQTASSAEEMSKAVQGFGGFTYAR</sequence>
<dbReference type="Pfam" id="PF26526">
    <property type="entry name" value="DUF8175"/>
    <property type="match status" value="1"/>
</dbReference>
<dbReference type="GeneID" id="95622492"/>
<evidence type="ECO:0000313" key="4">
    <source>
        <dbReference type="EMBL" id="GCD35843.1"/>
    </source>
</evidence>
<gene>
    <name evidence="4" type="ORF">OEIGOIKO_03590</name>
</gene>
<dbReference type="Proteomes" id="UP000287830">
    <property type="component" value="Unassembled WGS sequence"/>
</dbReference>
<dbReference type="InterPro" id="IPR058488">
    <property type="entry name" value="DUF8175"/>
</dbReference>
<feature type="compositionally biased region" description="Gly residues" evidence="1">
    <location>
        <begin position="29"/>
        <end position="38"/>
    </location>
</feature>
<feature type="region of interest" description="Disordered" evidence="1">
    <location>
        <begin position="71"/>
        <end position="106"/>
    </location>
</feature>
<accession>A0A7U9PY00</accession>
<feature type="region of interest" description="Disordered" evidence="1">
    <location>
        <begin position="249"/>
        <end position="268"/>
    </location>
</feature>
<keyword evidence="2" id="KW-0472">Membrane</keyword>
<evidence type="ECO:0000313" key="5">
    <source>
        <dbReference type="Proteomes" id="UP000287830"/>
    </source>
</evidence>
<evidence type="ECO:0000256" key="2">
    <source>
        <dbReference type="SAM" id="Phobius"/>
    </source>
</evidence>
<feature type="transmembrane region" description="Helical" evidence="2">
    <location>
        <begin position="49"/>
        <end position="67"/>
    </location>
</feature>
<feature type="region of interest" description="Disordered" evidence="1">
    <location>
        <begin position="1"/>
        <end position="44"/>
    </location>
</feature>
<comment type="caution">
    <text evidence="4">The sequence shown here is derived from an EMBL/GenBank/DDBJ whole genome shotgun (WGS) entry which is preliminary data.</text>
</comment>
<keyword evidence="2" id="KW-0812">Transmembrane</keyword>
<evidence type="ECO:0000259" key="3">
    <source>
        <dbReference type="Pfam" id="PF26526"/>
    </source>
</evidence>
<protein>
    <recommendedName>
        <fullName evidence="3">DUF8175 domain-containing protein</fullName>
    </recommendedName>
</protein>